<sequence length="40" mass="4779">MVSSSYPISPIFFFIFPIFYIPIFIFPIFIFPISFLLELN</sequence>
<keyword evidence="1" id="KW-0812">Transmembrane</keyword>
<keyword evidence="1" id="KW-1133">Transmembrane helix</keyword>
<protein>
    <submittedName>
        <fullName evidence="2">Uncharacterized protein</fullName>
    </submittedName>
</protein>
<keyword evidence="1" id="KW-0472">Membrane</keyword>
<accession>A0A8S5QG14</accession>
<evidence type="ECO:0000256" key="1">
    <source>
        <dbReference type="SAM" id="Phobius"/>
    </source>
</evidence>
<proteinExistence type="predicted"/>
<organism evidence="2">
    <name type="scientific">Myoviridae sp. ctdNl2</name>
    <dbReference type="NCBI Taxonomy" id="2825140"/>
    <lineage>
        <taxon>Viruses</taxon>
        <taxon>Duplodnaviria</taxon>
        <taxon>Heunggongvirae</taxon>
        <taxon>Uroviricota</taxon>
        <taxon>Caudoviricetes</taxon>
    </lineage>
</organism>
<reference evidence="2" key="1">
    <citation type="journal article" date="2021" name="Proc. Natl. Acad. Sci. U.S.A.">
        <title>A Catalog of Tens of Thousands of Viruses from Human Metagenomes Reveals Hidden Associations with Chronic Diseases.</title>
        <authorList>
            <person name="Tisza M.J."/>
            <person name="Buck C.B."/>
        </authorList>
    </citation>
    <scope>NUCLEOTIDE SEQUENCE</scope>
    <source>
        <strain evidence="2">CtdNl2</strain>
    </source>
</reference>
<dbReference type="EMBL" id="BK015652">
    <property type="protein sequence ID" value="DAE18222.1"/>
    <property type="molecule type" value="Genomic_DNA"/>
</dbReference>
<evidence type="ECO:0000313" key="2">
    <source>
        <dbReference type="EMBL" id="DAE18222.1"/>
    </source>
</evidence>
<name>A0A8S5QG14_9CAUD</name>
<feature type="transmembrane region" description="Helical" evidence="1">
    <location>
        <begin position="12"/>
        <end position="37"/>
    </location>
</feature>